<dbReference type="SUPFAM" id="SSF47336">
    <property type="entry name" value="ACP-like"/>
    <property type="match status" value="1"/>
</dbReference>
<gene>
    <name evidence="4" type="ORF">OV287_05430</name>
</gene>
<dbReference type="EMBL" id="JAPNKA010000001">
    <property type="protein sequence ID" value="MCY1073920.1"/>
    <property type="molecule type" value="Genomic_DNA"/>
</dbReference>
<dbReference type="InterPro" id="IPR020806">
    <property type="entry name" value="PKS_PP-bd"/>
</dbReference>
<dbReference type="CDD" id="cd05930">
    <property type="entry name" value="A_NRPS"/>
    <property type="match status" value="1"/>
</dbReference>
<accession>A0ABT3ZX08</accession>
<dbReference type="NCBIfam" id="TIGR01733">
    <property type="entry name" value="AA-adenyl-dom"/>
    <property type="match status" value="1"/>
</dbReference>
<dbReference type="SUPFAM" id="SSF52777">
    <property type="entry name" value="CoA-dependent acyltransferases"/>
    <property type="match status" value="2"/>
</dbReference>
<dbReference type="Gene3D" id="2.30.38.10">
    <property type="entry name" value="Luciferase, Domain 3"/>
    <property type="match status" value="1"/>
</dbReference>
<dbReference type="InterPro" id="IPR036736">
    <property type="entry name" value="ACP-like_sf"/>
</dbReference>
<comment type="caution">
    <text evidence="4">The sequence shown here is derived from an EMBL/GenBank/DDBJ whole genome shotgun (WGS) entry which is preliminary data.</text>
</comment>
<dbReference type="PROSITE" id="PS00455">
    <property type="entry name" value="AMP_BINDING"/>
    <property type="match status" value="1"/>
</dbReference>
<name>A0ABT3ZX08_9BACT</name>
<organism evidence="4 5">
    <name type="scientific">Archangium lansingense</name>
    <dbReference type="NCBI Taxonomy" id="2995310"/>
    <lineage>
        <taxon>Bacteria</taxon>
        <taxon>Pseudomonadati</taxon>
        <taxon>Myxococcota</taxon>
        <taxon>Myxococcia</taxon>
        <taxon>Myxococcales</taxon>
        <taxon>Cystobacterineae</taxon>
        <taxon>Archangiaceae</taxon>
        <taxon>Archangium</taxon>
    </lineage>
</organism>
<dbReference type="InterPro" id="IPR010071">
    <property type="entry name" value="AA_adenyl_dom"/>
</dbReference>
<proteinExistence type="predicted"/>
<dbReference type="Gene3D" id="1.10.1200.10">
    <property type="entry name" value="ACP-like"/>
    <property type="match status" value="1"/>
</dbReference>
<dbReference type="InterPro" id="IPR009081">
    <property type="entry name" value="PP-bd_ACP"/>
</dbReference>
<dbReference type="InterPro" id="IPR000873">
    <property type="entry name" value="AMP-dep_synth/lig_dom"/>
</dbReference>
<dbReference type="RefSeq" id="WP_267532907.1">
    <property type="nucleotide sequence ID" value="NZ_JAPNKA010000001.1"/>
</dbReference>
<dbReference type="PANTHER" id="PTHR45527">
    <property type="entry name" value="NONRIBOSOMAL PEPTIDE SYNTHETASE"/>
    <property type="match status" value="1"/>
</dbReference>
<keyword evidence="1" id="KW-0596">Phosphopantetheine</keyword>
<evidence type="ECO:0000259" key="3">
    <source>
        <dbReference type="PROSITE" id="PS50075"/>
    </source>
</evidence>
<keyword evidence="2" id="KW-0597">Phosphoprotein</keyword>
<dbReference type="Gene3D" id="3.30.559.30">
    <property type="entry name" value="Nonribosomal peptide synthetase, condensation domain"/>
    <property type="match status" value="1"/>
</dbReference>
<dbReference type="Pfam" id="PF00550">
    <property type="entry name" value="PP-binding"/>
    <property type="match status" value="1"/>
</dbReference>
<dbReference type="InterPro" id="IPR045851">
    <property type="entry name" value="AMP-bd_C_sf"/>
</dbReference>
<dbReference type="InterPro" id="IPR020845">
    <property type="entry name" value="AMP-binding_CS"/>
</dbReference>
<evidence type="ECO:0000256" key="1">
    <source>
        <dbReference type="ARBA" id="ARBA00022450"/>
    </source>
</evidence>
<evidence type="ECO:0000313" key="5">
    <source>
        <dbReference type="Proteomes" id="UP001207654"/>
    </source>
</evidence>
<dbReference type="Gene3D" id="3.30.300.30">
    <property type="match status" value="1"/>
</dbReference>
<dbReference type="Gene3D" id="3.40.50.980">
    <property type="match status" value="2"/>
</dbReference>
<protein>
    <submittedName>
        <fullName evidence="4">Amino acid adenylation domain-containing protein</fullName>
    </submittedName>
</protein>
<dbReference type="PROSITE" id="PS50075">
    <property type="entry name" value="CARRIER"/>
    <property type="match status" value="1"/>
</dbReference>
<feature type="domain" description="Carrier" evidence="3">
    <location>
        <begin position="971"/>
        <end position="1046"/>
    </location>
</feature>
<dbReference type="Proteomes" id="UP001207654">
    <property type="component" value="Unassembled WGS sequence"/>
</dbReference>
<dbReference type="Pfam" id="PF00668">
    <property type="entry name" value="Condensation"/>
    <property type="match status" value="1"/>
</dbReference>
<dbReference type="SUPFAM" id="SSF56801">
    <property type="entry name" value="Acetyl-CoA synthetase-like"/>
    <property type="match status" value="1"/>
</dbReference>
<sequence>MSSSNGFRLSPQQAHLWSQLVPSLDTPFRTQCVVELQGALDKPRLERAVREVLSRHEILRTTYRRLPGTETAVQVPGDVPAPLLQELDWRGRDTWPHGLEHWLRGDLINKLLKQGPEGQVSRVPEEPSRLALAACGDTQHLLLVDLPALSADRRSLSCFIRELVKAYAAQGGGEPLPEPPMQYADVSEVFQQLLESEDSRDGRRYWEGFDLSGPTTIELPTRGPGAPEEPFRINRWRPWELPPGLSAMVRTGAGRIGVPVPTFVLTCWQLLLARLSGRLEWSVAVHFDGRTYDGLDEAMGLFERYLPLRCEVRAHARFADFAREVARATQDTVAWQEYFDVAKAPLLPFAFEDLTWPEALHQDGLTFTTWRMNACTSRFELKLLCGQRQDMLDLEIHRDPTRYPDDKLGERLLALLEAAAANPERTLESLPLMGPEELQRLESFNHTERPYDTTGSFPERFAAVARSTPDALAVAFEDERLTFSQLASRAHRLAWHLRSLGVGPETRVGLFLERSVEQVVALLAILQAGGAFVPLDPLYPRERLGSMLQQADARLVVTRSHLQSLLPEGMATAVLLDSDAERISSAPDTAPDVTVQPEQLAYVLFTSGSTGRPKGVMIQHRSLLNLAATLRDTVYEGRGPGLRVSLNGPLVFDTSVKQWVQLLNGHSLHIVPEEARLDASRMRGFVQRQALDVLDTTPSLLAPLLDQGLGREPDFSPALVLVGGEAISASTWTELRARSHTRFVNMYGPTECTVNSTTCPVAASPEPTIGGPLGNVRVHLLDAYLRPVPPGIPGELYIGGAGVGRGYIGRPELTAERFIPDPFGELGSRLYRTGDLGRWREGGRIEFLGRADHQVKLRGLRIELGEIEAVMRTHPEVGEVIVVLRETQPGEQHLVGYFVPRRGLTPGAEAEGQELANQLRGLLRRMLPEFMVPWALVPLARLPLTRNGKVDRAALPNPSTAARESDVPYEAPTNQIEQTIAAIWQEALKVDKVGLHSNFFDLGGHSLLMVQVHEKLAAAFGRRFSMVELFQHPTVAALARHIGQAQGGATAASGQSQQRVEDRAQKQRQALQQQALLIKAGRGRK</sequence>
<dbReference type="InterPro" id="IPR023213">
    <property type="entry name" value="CAT-like_dom_sf"/>
</dbReference>
<evidence type="ECO:0000256" key="2">
    <source>
        <dbReference type="ARBA" id="ARBA00022553"/>
    </source>
</evidence>
<keyword evidence="5" id="KW-1185">Reference proteome</keyword>
<dbReference type="SMART" id="SM00823">
    <property type="entry name" value="PKS_PP"/>
    <property type="match status" value="1"/>
</dbReference>
<dbReference type="Gene3D" id="3.30.559.10">
    <property type="entry name" value="Chloramphenicol acetyltransferase-like domain"/>
    <property type="match status" value="1"/>
</dbReference>
<dbReference type="InterPro" id="IPR025110">
    <property type="entry name" value="AMP-bd_C"/>
</dbReference>
<dbReference type="Pfam" id="PF13193">
    <property type="entry name" value="AMP-binding_C"/>
    <property type="match status" value="1"/>
</dbReference>
<dbReference type="PANTHER" id="PTHR45527:SF1">
    <property type="entry name" value="FATTY ACID SYNTHASE"/>
    <property type="match status" value="1"/>
</dbReference>
<dbReference type="Pfam" id="PF00501">
    <property type="entry name" value="AMP-binding"/>
    <property type="match status" value="1"/>
</dbReference>
<dbReference type="InterPro" id="IPR001242">
    <property type="entry name" value="Condensation_dom"/>
</dbReference>
<reference evidence="4 5" key="1">
    <citation type="submission" date="2022-11" db="EMBL/GenBank/DDBJ databases">
        <title>Minimal conservation of predation-associated metabolite biosynthetic gene clusters underscores biosynthetic potential of Myxococcota including descriptions for ten novel species: Archangium lansinium sp. nov., Myxococcus landrumus sp. nov., Nannocystis bai.</title>
        <authorList>
            <person name="Ahearne A."/>
            <person name="Stevens C."/>
            <person name="Phillips K."/>
        </authorList>
    </citation>
    <scope>NUCLEOTIDE SEQUENCE [LARGE SCALE GENOMIC DNA]</scope>
    <source>
        <strain evidence="4 5">MIWBW</strain>
    </source>
</reference>
<evidence type="ECO:0000313" key="4">
    <source>
        <dbReference type="EMBL" id="MCY1073920.1"/>
    </source>
</evidence>